<comment type="subcellular location">
    <subcellularLocation>
        <location evidence="1">Nucleus</location>
    </subcellularLocation>
</comment>
<reference evidence="10" key="1">
    <citation type="journal article" date="2016" name="Nat. Commun.">
        <title>The Gonium pectorale genome demonstrates co-option of cell cycle regulation during the evolution of multicellularity.</title>
        <authorList>
            <person name="Hanschen E.R."/>
            <person name="Marriage T.N."/>
            <person name="Ferris P.J."/>
            <person name="Hamaji T."/>
            <person name="Toyoda A."/>
            <person name="Fujiyama A."/>
            <person name="Neme R."/>
            <person name="Noguchi H."/>
            <person name="Minakuchi Y."/>
            <person name="Suzuki M."/>
            <person name="Kawai-Toyooka H."/>
            <person name="Smith D.R."/>
            <person name="Sparks H."/>
            <person name="Anderson J."/>
            <person name="Bakaric R."/>
            <person name="Luria V."/>
            <person name="Karger A."/>
            <person name="Kirschner M.W."/>
            <person name="Durand P.M."/>
            <person name="Michod R.E."/>
            <person name="Nozaki H."/>
            <person name="Olson B.J."/>
        </authorList>
    </citation>
    <scope>NUCLEOTIDE SEQUENCE [LARGE SCALE GENOMIC DNA]</scope>
    <source>
        <strain evidence="10">NIES-2863</strain>
    </source>
</reference>
<dbReference type="GO" id="GO:0005658">
    <property type="term" value="C:alpha DNA polymerase:primase complex"/>
    <property type="evidence" value="ECO:0007669"/>
    <property type="project" value="TreeGrafter"/>
</dbReference>
<dbReference type="EMBL" id="LSYV01000026">
    <property type="protein sequence ID" value="KXZ48752.1"/>
    <property type="molecule type" value="Genomic_DNA"/>
</dbReference>
<accession>A0A150GFZ2</accession>
<evidence type="ECO:0000259" key="7">
    <source>
        <dbReference type="Pfam" id="PF04042"/>
    </source>
</evidence>
<evidence type="ECO:0000256" key="1">
    <source>
        <dbReference type="ARBA" id="ARBA00004123"/>
    </source>
</evidence>
<evidence type="ECO:0000256" key="5">
    <source>
        <dbReference type="ARBA" id="ARBA00023242"/>
    </source>
</evidence>
<dbReference type="GO" id="GO:0006270">
    <property type="term" value="P:DNA replication initiation"/>
    <property type="evidence" value="ECO:0007669"/>
    <property type="project" value="TreeGrafter"/>
</dbReference>
<dbReference type="GO" id="GO:0003677">
    <property type="term" value="F:DNA binding"/>
    <property type="evidence" value="ECO:0007669"/>
    <property type="project" value="InterPro"/>
</dbReference>
<dbReference type="Proteomes" id="UP000075714">
    <property type="component" value="Unassembled WGS sequence"/>
</dbReference>
<feature type="compositionally biased region" description="Basic and acidic residues" evidence="6">
    <location>
        <begin position="107"/>
        <end position="116"/>
    </location>
</feature>
<keyword evidence="10" id="KW-1185">Reference proteome</keyword>
<name>A0A150GFZ2_GONPE</name>
<evidence type="ECO:0000256" key="4">
    <source>
        <dbReference type="ARBA" id="ARBA00022705"/>
    </source>
</evidence>
<evidence type="ECO:0000256" key="6">
    <source>
        <dbReference type="SAM" id="MobiDB-lite"/>
    </source>
</evidence>
<feature type="domain" description="DNA polymerase alpha/delta/epsilon subunit B" evidence="7">
    <location>
        <begin position="374"/>
        <end position="583"/>
    </location>
</feature>
<feature type="region of interest" description="Disordered" evidence="6">
    <location>
        <begin position="81"/>
        <end position="180"/>
    </location>
</feature>
<dbReference type="Pfam" id="PF04042">
    <property type="entry name" value="DNA_pol_E_B"/>
    <property type="match status" value="1"/>
</dbReference>
<proteinExistence type="inferred from homology"/>
<keyword evidence="4" id="KW-0235">DNA replication</keyword>
<dbReference type="InterPro" id="IPR007185">
    <property type="entry name" value="DNA_pol_a/d/e_bsu"/>
</dbReference>
<dbReference type="Gene3D" id="3.60.21.60">
    <property type="match status" value="1"/>
</dbReference>
<dbReference type="Pfam" id="PF22062">
    <property type="entry name" value="OB_DPOA2"/>
    <property type="match status" value="1"/>
</dbReference>
<sequence>MAAVAGSAQAGALERAFTQKKYKLGDPSLVARAQQLAQQLHISFEAFANHYDSYALVSDWNMDVTAQRLKMVADYLEGEQRKENAKPRAAGASGAGLNGVPQAMRPTWEDLPDKLDYPTPSAKRQALDPAAVNPGTAPKTGGTGAFGIKPVPAGGQSQPRGTPGAATTPLPAGQAAPASQAWAATPLTGAAAGTPAAPPTAFAQRSNRGQVVASLNDHLPGPAAHQQRRSAGGVIVRPVGQPPLDGGEHLFMMEVLDTKHSVADVSQQPVWVAGRVLPEAEGGPLHPEGMVLEGCREASGGARVKLDVSCLPSFRLFPGQSVCAFGLNPTGSTFVAQRLVTHVPPPPLAAAASGASDAGMATAAAARESGLSLVVAAGPFSLTEDMSYSPLDELLSYCSATPPDVLLLLGPFVDSEAPGLASGSADRTADALLREEVLRRLAAWRSGHGATTLALMPAVRDATAVPVLPQPPMTAAAALVGPAEKVVALQNPATAAVGPLLLAAGASDLLKGLSASEVSRVPPGTAVERLPALASHVLGQRSLYPLYPAPLGTCLDTSHYTQLQLPVCPDLLLLPSDLAPFAKLLPPAAWEAGAPPAGAAAPSAAAPVVVLNPGRLSKGAAGGTFAHVVVAPGSGALADRMRVEVKRV</sequence>
<evidence type="ECO:0000256" key="3">
    <source>
        <dbReference type="ARBA" id="ARBA00018596"/>
    </source>
</evidence>
<dbReference type="PANTHER" id="PTHR23061">
    <property type="entry name" value="DNA POLYMERASE 2 ALPHA 70 KDA SUBUNIT"/>
    <property type="match status" value="1"/>
</dbReference>
<dbReference type="STRING" id="33097.A0A150GFZ2"/>
<dbReference type="OrthoDB" id="336885at2759"/>
<dbReference type="InterPro" id="IPR016722">
    <property type="entry name" value="DNA_pol_alpha_bsu"/>
</dbReference>
<evidence type="ECO:0000256" key="2">
    <source>
        <dbReference type="ARBA" id="ARBA00007299"/>
    </source>
</evidence>
<keyword evidence="5" id="KW-0539">Nucleus</keyword>
<evidence type="ECO:0000313" key="10">
    <source>
        <dbReference type="Proteomes" id="UP000075714"/>
    </source>
</evidence>
<comment type="similarity">
    <text evidence="2">Belongs to the DNA polymerase alpha subunit B family.</text>
</comment>
<dbReference type="InterPro" id="IPR054300">
    <property type="entry name" value="OB_DPOA2"/>
</dbReference>
<dbReference type="PANTHER" id="PTHR23061:SF12">
    <property type="entry name" value="DNA POLYMERASE ALPHA SUBUNIT B"/>
    <property type="match status" value="1"/>
</dbReference>
<comment type="caution">
    <text evidence="9">The sequence shown here is derived from an EMBL/GenBank/DDBJ whole genome shotgun (WGS) entry which is preliminary data.</text>
</comment>
<feature type="domain" description="DNA polymerase alpha subunit B OB" evidence="8">
    <location>
        <begin position="261"/>
        <end position="340"/>
    </location>
</feature>
<feature type="compositionally biased region" description="Low complexity" evidence="6">
    <location>
        <begin position="169"/>
        <end position="180"/>
    </location>
</feature>
<evidence type="ECO:0000313" key="9">
    <source>
        <dbReference type="EMBL" id="KXZ48752.1"/>
    </source>
</evidence>
<evidence type="ECO:0000259" key="8">
    <source>
        <dbReference type="Pfam" id="PF22062"/>
    </source>
</evidence>
<gene>
    <name evidence="9" type="ORF">GPECTOR_25g336</name>
</gene>
<protein>
    <recommendedName>
        <fullName evidence="3">DNA polymerase alpha subunit B</fullName>
    </recommendedName>
</protein>
<dbReference type="AlphaFoldDB" id="A0A150GFZ2"/>
<organism evidence="9 10">
    <name type="scientific">Gonium pectorale</name>
    <name type="common">Green alga</name>
    <dbReference type="NCBI Taxonomy" id="33097"/>
    <lineage>
        <taxon>Eukaryota</taxon>
        <taxon>Viridiplantae</taxon>
        <taxon>Chlorophyta</taxon>
        <taxon>core chlorophytes</taxon>
        <taxon>Chlorophyceae</taxon>
        <taxon>CS clade</taxon>
        <taxon>Chlamydomonadales</taxon>
        <taxon>Volvocaceae</taxon>
        <taxon>Gonium</taxon>
    </lineage>
</organism>